<reference evidence="1 2" key="1">
    <citation type="journal article" date="2016" name="Genome Biol. Evol.">
        <title>Gene Family Evolution Reflects Adaptation to Soil Environmental Stressors in the Genome of the Collembolan Orchesella cincta.</title>
        <authorList>
            <person name="Faddeeva-Vakhrusheva A."/>
            <person name="Derks M.F."/>
            <person name="Anvar S.Y."/>
            <person name="Agamennone V."/>
            <person name="Suring W."/>
            <person name="Smit S."/>
            <person name="van Straalen N.M."/>
            <person name="Roelofs D."/>
        </authorList>
    </citation>
    <scope>NUCLEOTIDE SEQUENCE [LARGE SCALE GENOMIC DNA]</scope>
    <source>
        <tissue evidence="1">Mixed pool</tissue>
    </source>
</reference>
<gene>
    <name evidence="1" type="ORF">Ocin01_13223</name>
</gene>
<evidence type="ECO:0000313" key="1">
    <source>
        <dbReference type="EMBL" id="ODM93459.1"/>
    </source>
</evidence>
<evidence type="ECO:0000313" key="2">
    <source>
        <dbReference type="Proteomes" id="UP000094527"/>
    </source>
</evidence>
<keyword evidence="2" id="KW-1185">Reference proteome</keyword>
<organism evidence="1 2">
    <name type="scientific">Orchesella cincta</name>
    <name type="common">Springtail</name>
    <name type="synonym">Podura cincta</name>
    <dbReference type="NCBI Taxonomy" id="48709"/>
    <lineage>
        <taxon>Eukaryota</taxon>
        <taxon>Metazoa</taxon>
        <taxon>Ecdysozoa</taxon>
        <taxon>Arthropoda</taxon>
        <taxon>Hexapoda</taxon>
        <taxon>Collembola</taxon>
        <taxon>Entomobryomorpha</taxon>
        <taxon>Entomobryoidea</taxon>
        <taxon>Orchesellidae</taxon>
        <taxon>Orchesellinae</taxon>
        <taxon>Orchesella</taxon>
    </lineage>
</organism>
<dbReference type="Proteomes" id="UP000094527">
    <property type="component" value="Unassembled WGS sequence"/>
</dbReference>
<sequence length="24" mass="2623">MRTKKLVGFGRMAEPGVMLSSTLI</sequence>
<protein>
    <submittedName>
        <fullName evidence="1">Uncharacterized protein</fullName>
    </submittedName>
</protein>
<dbReference type="AlphaFoldDB" id="A0A1D2MKB2"/>
<proteinExistence type="predicted"/>
<comment type="caution">
    <text evidence="1">The sequence shown here is derived from an EMBL/GenBank/DDBJ whole genome shotgun (WGS) entry which is preliminary data.</text>
</comment>
<accession>A0A1D2MKB2</accession>
<name>A0A1D2MKB2_ORCCI</name>
<dbReference type="EMBL" id="LJIJ01000979">
    <property type="protein sequence ID" value="ODM93459.1"/>
    <property type="molecule type" value="Genomic_DNA"/>
</dbReference>